<evidence type="ECO:0000313" key="2">
    <source>
        <dbReference type="Proteomes" id="UP000178603"/>
    </source>
</evidence>
<accession>A0A1F8AU65</accession>
<comment type="caution">
    <text evidence="1">The sequence shown here is derived from an EMBL/GenBank/DDBJ whole genome shotgun (WGS) entry which is preliminary data.</text>
</comment>
<proteinExistence type="predicted"/>
<dbReference type="Proteomes" id="UP000178603">
    <property type="component" value="Unassembled WGS sequence"/>
</dbReference>
<dbReference type="EMBL" id="MGGW01000006">
    <property type="protein sequence ID" value="OGM55039.1"/>
    <property type="molecule type" value="Genomic_DNA"/>
</dbReference>
<protein>
    <recommendedName>
        <fullName evidence="3">Ribbon-helix-helix protein CopG domain-containing protein</fullName>
    </recommendedName>
</protein>
<gene>
    <name evidence="1" type="ORF">A3E44_04785</name>
</gene>
<sequence>MISQLTRIQVYVEPKNLAVVDEIAKEIKIKRSQIIRDVVASVVNSYVKTAQLLKIDKINNLKTWLELKGAEESKLKDLGLRVDEIYNATT</sequence>
<dbReference type="AlphaFoldDB" id="A0A1F8AU65"/>
<evidence type="ECO:0000313" key="1">
    <source>
        <dbReference type="EMBL" id="OGM55039.1"/>
    </source>
</evidence>
<evidence type="ECO:0008006" key="3">
    <source>
        <dbReference type="Google" id="ProtNLM"/>
    </source>
</evidence>
<name>A0A1F8AU65_9BACT</name>
<reference evidence="1 2" key="1">
    <citation type="journal article" date="2016" name="Nat. Commun.">
        <title>Thousands of microbial genomes shed light on interconnected biogeochemical processes in an aquifer system.</title>
        <authorList>
            <person name="Anantharaman K."/>
            <person name="Brown C.T."/>
            <person name="Hug L.A."/>
            <person name="Sharon I."/>
            <person name="Castelle C.J."/>
            <person name="Probst A.J."/>
            <person name="Thomas B.C."/>
            <person name="Singh A."/>
            <person name="Wilkins M.J."/>
            <person name="Karaoz U."/>
            <person name="Brodie E.L."/>
            <person name="Williams K.H."/>
            <person name="Hubbard S.S."/>
            <person name="Banfield J.F."/>
        </authorList>
    </citation>
    <scope>NUCLEOTIDE SEQUENCE [LARGE SCALE GENOMIC DNA]</scope>
</reference>
<organism evidence="1 2">
    <name type="scientific">Candidatus Woesebacteria bacterium RIFCSPHIGHO2_12_FULL_41_24</name>
    <dbReference type="NCBI Taxonomy" id="1802510"/>
    <lineage>
        <taxon>Bacteria</taxon>
        <taxon>Candidatus Woeseibacteriota</taxon>
    </lineage>
</organism>